<dbReference type="AlphaFoldDB" id="A0A6J5XCJ9"/>
<sequence length="76" mass="8454">MDLKTLIFPSTVCNELNGLSSVDAGIGQNDGKCDVDEHIMDVNFSGKTSLTSESRNSSWLAKRFDEELRDNTKMKL</sequence>
<gene>
    <name evidence="1" type="ORF">ORAREDHAP_LOCUS28113</name>
</gene>
<reference evidence="2" key="1">
    <citation type="journal article" date="2020" name="Genome Biol.">
        <title>Gamete binning: chromosome-level and haplotype-resolved genome assembly enabled by high-throughput single-cell sequencing of gamete genomes.</title>
        <authorList>
            <person name="Campoy J.A."/>
            <person name="Sun H."/>
            <person name="Goel M."/>
            <person name="Jiao W.-B."/>
            <person name="Folz-Donahue K."/>
            <person name="Wang N."/>
            <person name="Rubio M."/>
            <person name="Liu C."/>
            <person name="Kukat C."/>
            <person name="Ruiz D."/>
            <person name="Huettel B."/>
            <person name="Schneeberger K."/>
        </authorList>
    </citation>
    <scope>NUCLEOTIDE SEQUENCE [LARGE SCALE GENOMIC DNA]</scope>
    <source>
        <strain evidence="2">cv. Rojo Pasion</strain>
    </source>
</reference>
<accession>A0A6J5XCJ9</accession>
<keyword evidence="2" id="KW-1185">Reference proteome</keyword>
<proteinExistence type="predicted"/>
<evidence type="ECO:0000313" key="1">
    <source>
        <dbReference type="EMBL" id="CAB4308558.1"/>
    </source>
</evidence>
<evidence type="ECO:0000313" key="2">
    <source>
        <dbReference type="Proteomes" id="UP000507245"/>
    </source>
</evidence>
<dbReference type="Proteomes" id="UP000507245">
    <property type="component" value="Unassembled WGS sequence"/>
</dbReference>
<protein>
    <submittedName>
        <fullName evidence="1">Uncharacterized protein</fullName>
    </submittedName>
</protein>
<name>A0A6J5XCJ9_PRUAR</name>
<dbReference type="EMBL" id="CAEKKB010000004">
    <property type="protein sequence ID" value="CAB4308558.1"/>
    <property type="molecule type" value="Genomic_DNA"/>
</dbReference>
<organism evidence="1 2">
    <name type="scientific">Prunus armeniaca</name>
    <name type="common">Apricot</name>
    <name type="synonym">Armeniaca vulgaris</name>
    <dbReference type="NCBI Taxonomy" id="36596"/>
    <lineage>
        <taxon>Eukaryota</taxon>
        <taxon>Viridiplantae</taxon>
        <taxon>Streptophyta</taxon>
        <taxon>Embryophyta</taxon>
        <taxon>Tracheophyta</taxon>
        <taxon>Spermatophyta</taxon>
        <taxon>Magnoliopsida</taxon>
        <taxon>eudicotyledons</taxon>
        <taxon>Gunneridae</taxon>
        <taxon>Pentapetalae</taxon>
        <taxon>rosids</taxon>
        <taxon>fabids</taxon>
        <taxon>Rosales</taxon>
        <taxon>Rosaceae</taxon>
        <taxon>Amygdaloideae</taxon>
        <taxon>Amygdaleae</taxon>
        <taxon>Prunus</taxon>
    </lineage>
</organism>